<dbReference type="NCBIfam" id="TIGR01444">
    <property type="entry name" value="fkbM_fam"/>
    <property type="match status" value="1"/>
</dbReference>
<keyword evidence="2" id="KW-0808">Transferase</keyword>
<dbReference type="Pfam" id="PF05050">
    <property type="entry name" value="Methyltransf_21"/>
    <property type="match status" value="1"/>
</dbReference>
<name>A0A9X1FNK6_9FLAO</name>
<evidence type="ECO:0000259" key="1">
    <source>
        <dbReference type="Pfam" id="PF05050"/>
    </source>
</evidence>
<keyword evidence="2" id="KW-0489">Methyltransferase</keyword>
<dbReference type="AlphaFoldDB" id="A0A9X1FNK6"/>
<dbReference type="PANTHER" id="PTHR34009:SF2">
    <property type="entry name" value="PROTEIN STAR"/>
    <property type="match status" value="1"/>
</dbReference>
<evidence type="ECO:0000313" key="2">
    <source>
        <dbReference type="EMBL" id="MBW2937731.1"/>
    </source>
</evidence>
<dbReference type="InterPro" id="IPR006342">
    <property type="entry name" value="FkbM_mtfrase"/>
</dbReference>
<dbReference type="EMBL" id="JAHWDP010000002">
    <property type="protein sequence ID" value="MBW2937731.1"/>
    <property type="molecule type" value="Genomic_DNA"/>
</dbReference>
<dbReference type="Proteomes" id="UP001138686">
    <property type="component" value="Unassembled WGS sequence"/>
</dbReference>
<dbReference type="GO" id="GO:0032259">
    <property type="term" value="P:methylation"/>
    <property type="evidence" value="ECO:0007669"/>
    <property type="project" value="UniProtKB-KW"/>
</dbReference>
<reference evidence="2" key="1">
    <citation type="submission" date="2021-07" db="EMBL/GenBank/DDBJ databases">
        <title>Aureisphaera sp. CAU 1614 isolated from sea sediment.</title>
        <authorList>
            <person name="Kim W."/>
        </authorList>
    </citation>
    <scope>NUCLEOTIDE SEQUENCE</scope>
    <source>
        <strain evidence="2">CAU 1614</strain>
    </source>
</reference>
<keyword evidence="3" id="KW-1185">Reference proteome</keyword>
<dbReference type="GO" id="GO:0016197">
    <property type="term" value="P:endosomal transport"/>
    <property type="evidence" value="ECO:0007669"/>
    <property type="project" value="TreeGrafter"/>
</dbReference>
<dbReference type="InterPro" id="IPR053202">
    <property type="entry name" value="EGF_Rcpt_Signaling_Reg"/>
</dbReference>
<dbReference type="RefSeq" id="WP_219052145.1">
    <property type="nucleotide sequence ID" value="NZ_JAHWDP010000002.1"/>
</dbReference>
<sequence length="265" mass="30312">MNNSFLSYSQHADDYIAWQLLGKKTTGMVVEIGAFDGKHLSNSYSLEQLGWQALCVEPNPSIFQFLEANRPHAVLVNKAIVGNETTKEITFYSEEIGVLSGVVYDEEDIKRRYEKRGLAYKSPEKISVAATTLNTLFNENNITHVDILSIDVEGYEVEVLQGLDLTHISVGLFIIEANDATFKSRILQFFEAYKNYVFIGSNFQNLFIMDKRMVMRKHLKTLDFADFIAAKQEHPISEKLAIDAVPPEFVKTDQFHKYVKPFKFF</sequence>
<dbReference type="GO" id="GO:0008168">
    <property type="term" value="F:methyltransferase activity"/>
    <property type="evidence" value="ECO:0007669"/>
    <property type="project" value="UniProtKB-KW"/>
</dbReference>
<dbReference type="PANTHER" id="PTHR34009">
    <property type="entry name" value="PROTEIN STAR"/>
    <property type="match status" value="1"/>
</dbReference>
<proteinExistence type="predicted"/>
<dbReference type="GO" id="GO:0005886">
    <property type="term" value="C:plasma membrane"/>
    <property type="evidence" value="ECO:0007669"/>
    <property type="project" value="TreeGrafter"/>
</dbReference>
<dbReference type="GO" id="GO:0006888">
    <property type="term" value="P:endoplasmic reticulum to Golgi vesicle-mediated transport"/>
    <property type="evidence" value="ECO:0007669"/>
    <property type="project" value="TreeGrafter"/>
</dbReference>
<feature type="domain" description="Methyltransferase FkbM" evidence="1">
    <location>
        <begin position="31"/>
        <end position="192"/>
    </location>
</feature>
<organism evidence="2 3">
    <name type="scientific">Halomarinibacterium sedimenti</name>
    <dbReference type="NCBI Taxonomy" id="2857106"/>
    <lineage>
        <taxon>Bacteria</taxon>
        <taxon>Pseudomonadati</taxon>
        <taxon>Bacteroidota</taxon>
        <taxon>Flavobacteriia</taxon>
        <taxon>Flavobacteriales</taxon>
        <taxon>Flavobacteriaceae</taxon>
        <taxon>Halomarinibacterium</taxon>
    </lineage>
</organism>
<evidence type="ECO:0000313" key="3">
    <source>
        <dbReference type="Proteomes" id="UP001138686"/>
    </source>
</evidence>
<comment type="caution">
    <text evidence="2">The sequence shown here is derived from an EMBL/GenBank/DDBJ whole genome shotgun (WGS) entry which is preliminary data.</text>
</comment>
<gene>
    <name evidence="2" type="ORF">KXJ69_06405</name>
</gene>
<protein>
    <submittedName>
        <fullName evidence="2">FkbM family methyltransferase</fullName>
    </submittedName>
</protein>
<accession>A0A9X1FNK6</accession>
<dbReference type="GO" id="GO:0005737">
    <property type="term" value="C:cytoplasm"/>
    <property type="evidence" value="ECO:0007669"/>
    <property type="project" value="GOC"/>
</dbReference>